<proteinExistence type="predicted"/>
<name>A0A4R2HZB3_9ACTN</name>
<evidence type="ECO:0000256" key="2">
    <source>
        <dbReference type="ARBA" id="ARBA00023125"/>
    </source>
</evidence>
<dbReference type="RefSeq" id="WP_199237989.1">
    <property type="nucleotide sequence ID" value="NZ_SLWN01000001.1"/>
</dbReference>
<dbReference type="SUPFAM" id="SSF46785">
    <property type="entry name" value="Winged helix' DNA-binding domain"/>
    <property type="match status" value="1"/>
</dbReference>
<protein>
    <submittedName>
        <fullName evidence="5">DNA-binding MarR family transcriptional regulator</fullName>
    </submittedName>
</protein>
<dbReference type="AlphaFoldDB" id="A0A4R2HZB3"/>
<dbReference type="InterPro" id="IPR023187">
    <property type="entry name" value="Tscrpt_reg_MarR-type_CS"/>
</dbReference>
<dbReference type="InterPro" id="IPR039422">
    <property type="entry name" value="MarR/SlyA-like"/>
</dbReference>
<dbReference type="PROSITE" id="PS50995">
    <property type="entry name" value="HTH_MARR_2"/>
    <property type="match status" value="1"/>
</dbReference>
<dbReference type="GO" id="GO:0003677">
    <property type="term" value="F:DNA binding"/>
    <property type="evidence" value="ECO:0007669"/>
    <property type="project" value="UniProtKB-KW"/>
</dbReference>
<evidence type="ECO:0000256" key="3">
    <source>
        <dbReference type="ARBA" id="ARBA00023163"/>
    </source>
</evidence>
<reference evidence="5 6" key="1">
    <citation type="journal article" date="2015" name="Stand. Genomic Sci.">
        <title>Genomic Encyclopedia of Bacterial and Archaeal Type Strains, Phase III: the genomes of soil and plant-associated and newly described type strains.</title>
        <authorList>
            <person name="Whitman W.B."/>
            <person name="Woyke T."/>
            <person name="Klenk H.P."/>
            <person name="Zhou Y."/>
            <person name="Lilburn T.G."/>
            <person name="Beck B.J."/>
            <person name="De Vos P."/>
            <person name="Vandamme P."/>
            <person name="Eisen J.A."/>
            <person name="Garrity G."/>
            <person name="Hugenholtz P."/>
            <person name="Kyrpides N.C."/>
        </authorList>
    </citation>
    <scope>NUCLEOTIDE SEQUENCE [LARGE SCALE GENOMIC DNA]</scope>
    <source>
        <strain evidence="5 6">VKM Ac-2572</strain>
    </source>
</reference>
<dbReference type="EMBL" id="SLWN01000001">
    <property type="protein sequence ID" value="TCO35998.1"/>
    <property type="molecule type" value="Genomic_DNA"/>
</dbReference>
<dbReference type="GO" id="GO:0003700">
    <property type="term" value="F:DNA-binding transcription factor activity"/>
    <property type="evidence" value="ECO:0007669"/>
    <property type="project" value="InterPro"/>
</dbReference>
<evidence type="ECO:0000313" key="5">
    <source>
        <dbReference type="EMBL" id="TCO35998.1"/>
    </source>
</evidence>
<dbReference type="Pfam" id="PF01047">
    <property type="entry name" value="MarR"/>
    <property type="match status" value="1"/>
</dbReference>
<dbReference type="InterPro" id="IPR036390">
    <property type="entry name" value="WH_DNA-bd_sf"/>
</dbReference>
<gene>
    <name evidence="5" type="ORF">EV652_101886</name>
</gene>
<evidence type="ECO:0000256" key="1">
    <source>
        <dbReference type="ARBA" id="ARBA00023015"/>
    </source>
</evidence>
<organism evidence="5 6">
    <name type="scientific">Kribbella steppae</name>
    <dbReference type="NCBI Taxonomy" id="2512223"/>
    <lineage>
        <taxon>Bacteria</taxon>
        <taxon>Bacillati</taxon>
        <taxon>Actinomycetota</taxon>
        <taxon>Actinomycetes</taxon>
        <taxon>Propionibacteriales</taxon>
        <taxon>Kribbellaceae</taxon>
        <taxon>Kribbella</taxon>
    </lineage>
</organism>
<comment type="caution">
    <text evidence="5">The sequence shown here is derived from an EMBL/GenBank/DDBJ whole genome shotgun (WGS) entry which is preliminary data.</text>
</comment>
<keyword evidence="2 5" id="KW-0238">DNA-binding</keyword>
<dbReference type="PANTHER" id="PTHR33164">
    <property type="entry name" value="TRANSCRIPTIONAL REGULATOR, MARR FAMILY"/>
    <property type="match status" value="1"/>
</dbReference>
<dbReference type="PANTHER" id="PTHR33164:SF106">
    <property type="entry name" value="TRANSCRIPTIONAL REGULATORY PROTEIN"/>
    <property type="match status" value="1"/>
</dbReference>
<evidence type="ECO:0000259" key="4">
    <source>
        <dbReference type="PROSITE" id="PS50995"/>
    </source>
</evidence>
<keyword evidence="1" id="KW-0805">Transcription regulation</keyword>
<dbReference type="InterPro" id="IPR011991">
    <property type="entry name" value="ArsR-like_HTH"/>
</dbReference>
<dbReference type="CDD" id="cd00090">
    <property type="entry name" value="HTH_ARSR"/>
    <property type="match status" value="1"/>
</dbReference>
<sequence>MTSSREELAAEIQERMVRLIADVILFNHAVSAKVGLGASDSQFMTLLQTYGPLTPRQLAEHTGLTSGTVTGVIDRLETLGLVTRRPDPHDRRKVVVTPSPEAIQEKLVPLYAEQGARMHAMLATRSVDELRTISAFLADAVGSDTNVVAES</sequence>
<dbReference type="PROSITE" id="PS01117">
    <property type="entry name" value="HTH_MARR_1"/>
    <property type="match status" value="1"/>
</dbReference>
<dbReference type="InterPro" id="IPR000835">
    <property type="entry name" value="HTH_MarR-typ"/>
</dbReference>
<dbReference type="Gene3D" id="1.10.10.10">
    <property type="entry name" value="Winged helix-like DNA-binding domain superfamily/Winged helix DNA-binding domain"/>
    <property type="match status" value="1"/>
</dbReference>
<dbReference type="GO" id="GO:0006950">
    <property type="term" value="P:response to stress"/>
    <property type="evidence" value="ECO:0007669"/>
    <property type="project" value="TreeGrafter"/>
</dbReference>
<dbReference type="SMART" id="SM00347">
    <property type="entry name" value="HTH_MARR"/>
    <property type="match status" value="1"/>
</dbReference>
<feature type="domain" description="HTH marR-type" evidence="4">
    <location>
        <begin position="5"/>
        <end position="142"/>
    </location>
</feature>
<keyword evidence="6" id="KW-1185">Reference proteome</keyword>
<evidence type="ECO:0000313" key="6">
    <source>
        <dbReference type="Proteomes" id="UP000294508"/>
    </source>
</evidence>
<keyword evidence="3" id="KW-0804">Transcription</keyword>
<dbReference type="InterPro" id="IPR036388">
    <property type="entry name" value="WH-like_DNA-bd_sf"/>
</dbReference>
<dbReference type="Proteomes" id="UP000294508">
    <property type="component" value="Unassembled WGS sequence"/>
</dbReference>
<accession>A0A4R2HZB3</accession>